<dbReference type="Proteomes" id="UP001151760">
    <property type="component" value="Unassembled WGS sequence"/>
</dbReference>
<gene>
    <name evidence="1" type="ORF">Tco_0680854</name>
</gene>
<dbReference type="EMBL" id="BQNB010009637">
    <property type="protein sequence ID" value="GJS66290.1"/>
    <property type="molecule type" value="Genomic_DNA"/>
</dbReference>
<accession>A0ABQ4XMU6</accession>
<proteinExistence type="predicted"/>
<protein>
    <submittedName>
        <fullName evidence="1">Uncharacterized protein</fullName>
    </submittedName>
</protein>
<reference evidence="1" key="2">
    <citation type="submission" date="2022-01" db="EMBL/GenBank/DDBJ databases">
        <authorList>
            <person name="Yamashiro T."/>
            <person name="Shiraishi A."/>
            <person name="Satake H."/>
            <person name="Nakayama K."/>
        </authorList>
    </citation>
    <scope>NUCLEOTIDE SEQUENCE</scope>
</reference>
<evidence type="ECO:0000313" key="2">
    <source>
        <dbReference type="Proteomes" id="UP001151760"/>
    </source>
</evidence>
<organism evidence="1 2">
    <name type="scientific">Tanacetum coccineum</name>
    <dbReference type="NCBI Taxonomy" id="301880"/>
    <lineage>
        <taxon>Eukaryota</taxon>
        <taxon>Viridiplantae</taxon>
        <taxon>Streptophyta</taxon>
        <taxon>Embryophyta</taxon>
        <taxon>Tracheophyta</taxon>
        <taxon>Spermatophyta</taxon>
        <taxon>Magnoliopsida</taxon>
        <taxon>eudicotyledons</taxon>
        <taxon>Gunneridae</taxon>
        <taxon>Pentapetalae</taxon>
        <taxon>asterids</taxon>
        <taxon>campanulids</taxon>
        <taxon>Asterales</taxon>
        <taxon>Asteraceae</taxon>
        <taxon>Asteroideae</taxon>
        <taxon>Anthemideae</taxon>
        <taxon>Anthemidinae</taxon>
        <taxon>Tanacetum</taxon>
    </lineage>
</organism>
<reference evidence="1" key="1">
    <citation type="journal article" date="2022" name="Int. J. Mol. Sci.">
        <title>Draft Genome of Tanacetum Coccineum: Genomic Comparison of Closely Related Tanacetum-Family Plants.</title>
        <authorList>
            <person name="Yamashiro T."/>
            <person name="Shiraishi A."/>
            <person name="Nakayama K."/>
            <person name="Satake H."/>
        </authorList>
    </citation>
    <scope>NUCLEOTIDE SEQUENCE</scope>
</reference>
<keyword evidence="2" id="KW-1185">Reference proteome</keyword>
<feature type="non-terminal residue" evidence="1">
    <location>
        <position position="1"/>
    </location>
</feature>
<evidence type="ECO:0000313" key="1">
    <source>
        <dbReference type="EMBL" id="GJS66290.1"/>
    </source>
</evidence>
<comment type="caution">
    <text evidence="1">The sequence shown here is derived from an EMBL/GenBank/DDBJ whole genome shotgun (WGS) entry which is preliminary data.</text>
</comment>
<name>A0ABQ4XMU6_9ASTR</name>
<sequence length="31" mass="3731">RIAWDDDDDDDVLDVLSLDSSIDERYERFKN</sequence>